<name>A0A7C8L662_9BACI</name>
<organism evidence="1 2">
    <name type="scientific">Gracilibacillus oryzae</name>
    <dbReference type="NCBI Taxonomy" id="1672701"/>
    <lineage>
        <taxon>Bacteria</taxon>
        <taxon>Bacillati</taxon>
        <taxon>Bacillota</taxon>
        <taxon>Bacilli</taxon>
        <taxon>Bacillales</taxon>
        <taxon>Bacillaceae</taxon>
        <taxon>Gracilibacillus</taxon>
    </lineage>
</organism>
<evidence type="ECO:0000313" key="2">
    <source>
        <dbReference type="Proteomes" id="UP000480246"/>
    </source>
</evidence>
<keyword evidence="2" id="KW-1185">Reference proteome</keyword>
<comment type="caution">
    <text evidence="1">The sequence shown here is derived from an EMBL/GenBank/DDBJ whole genome shotgun (WGS) entry which is preliminary data.</text>
</comment>
<dbReference type="EMBL" id="WEID01000006">
    <property type="protein sequence ID" value="KAB8139136.1"/>
    <property type="molecule type" value="Genomic_DNA"/>
</dbReference>
<reference evidence="1 2" key="1">
    <citation type="submission" date="2019-10" db="EMBL/GenBank/DDBJ databases">
        <title>Gracilibacillus sp. nov. isolated from rice seeds.</title>
        <authorList>
            <person name="He S."/>
        </authorList>
    </citation>
    <scope>NUCLEOTIDE SEQUENCE [LARGE SCALE GENOMIC DNA]</scope>
    <source>
        <strain evidence="1 2">TD8</strain>
    </source>
</reference>
<dbReference type="Proteomes" id="UP000480246">
    <property type="component" value="Unassembled WGS sequence"/>
</dbReference>
<gene>
    <name evidence="1" type="ORF">F9U64_01725</name>
</gene>
<evidence type="ECO:0000313" key="1">
    <source>
        <dbReference type="EMBL" id="KAB8139136.1"/>
    </source>
</evidence>
<dbReference type="RefSeq" id="WP_153401051.1">
    <property type="nucleotide sequence ID" value="NZ_ML762424.1"/>
</dbReference>
<proteinExistence type="predicted"/>
<sequence length="431" mass="51573">MTNQEEILDMKNNEWMATLERVEELRTLLIKIQSGDILFWINGEWHYRSNEYNFPKGFITPHFILNSESLGNIDEKNVENVILNILRLLNLYNTYVIFHYDSGISFEDYLRKEENSDISTILHDRAHNSLCHSYSFYVHNDKIAFNYISSWNENGKGIHIVFNNSKYGFTYFYDLTMFLLEESWGIADYGTYTQFCKEMRKFQRHYYKTTSNTEGVLFTSFTEVELLNPENRVKRFDSKVGSYMVNTAVRIADIIDYFNLDIKVTDEKLMEKYIDTHYLYTQFGYYEFFNNITVPEVEAIVMDTIEDIFPEPFSVRKHKCTYINSYNFKINNGTNQMECLAEWHYLEECYRFRRGENAYTYFQSYDLLIHHILRAFRNEKSINWEQLIEECVHLIKAIEKSSTVDTSLEYLINDIKDPKGLEHILYNDFPF</sequence>
<accession>A0A7C8L662</accession>
<protein>
    <submittedName>
        <fullName evidence="1">Uncharacterized protein</fullName>
    </submittedName>
</protein>
<dbReference type="OrthoDB" id="2955084at2"/>
<dbReference type="AlphaFoldDB" id="A0A7C8L662"/>